<feature type="compositionally biased region" description="Basic and acidic residues" evidence="1">
    <location>
        <begin position="255"/>
        <end position="269"/>
    </location>
</feature>
<feature type="region of interest" description="Disordered" evidence="1">
    <location>
        <begin position="217"/>
        <end position="269"/>
    </location>
</feature>
<accession>A0A4Y9ZE94</accession>
<dbReference type="AlphaFoldDB" id="A0A4Y9ZE94"/>
<protein>
    <submittedName>
        <fullName evidence="2">Uncharacterized protein</fullName>
    </submittedName>
</protein>
<feature type="compositionally biased region" description="Low complexity" evidence="1">
    <location>
        <begin position="241"/>
        <end position="254"/>
    </location>
</feature>
<dbReference type="EMBL" id="SEOQ01000005">
    <property type="protein sequence ID" value="TFY72774.1"/>
    <property type="molecule type" value="Genomic_DNA"/>
</dbReference>
<name>A0A4Y9ZE94_9AGAM</name>
<proteinExistence type="predicted"/>
<evidence type="ECO:0000313" key="2">
    <source>
        <dbReference type="EMBL" id="TFY72774.1"/>
    </source>
</evidence>
<reference evidence="2 3" key="1">
    <citation type="submission" date="2019-02" db="EMBL/GenBank/DDBJ databases">
        <title>Genome sequencing of the rare red list fungi Dentipellis fragilis.</title>
        <authorList>
            <person name="Buettner E."/>
            <person name="Kellner H."/>
        </authorList>
    </citation>
    <scope>NUCLEOTIDE SEQUENCE [LARGE SCALE GENOMIC DNA]</scope>
    <source>
        <strain evidence="2 3">DSM 105465</strain>
    </source>
</reference>
<keyword evidence="3" id="KW-1185">Reference proteome</keyword>
<sequence>MASSQTPLPQYPLRLPSYRFLHQSRYHPYAGGRNAASGMFDPMQTVGYTRHTGQTDQPTRPSFALSIIQEEDAADAMNLDIVVSELEGVPMKKGCRRAFIYIVIDFALAMRHKLLQEGLVYPKVAQFQAKKETGSDRQAFEDLYWGRRAVASPDPQGLEEEEDSEDPCQLPDYNHRPHNAQLISKSGLLFTLLKAVIPAAKEKDDLSFVCEEHSGLASIPPRRTGSLPSFDANMPLPPLSTPTTSNSSASSSEPASDRDSMLRGRARSDAFIHVHSRNSSYDF</sequence>
<dbReference type="Proteomes" id="UP000298327">
    <property type="component" value="Unassembled WGS sequence"/>
</dbReference>
<gene>
    <name evidence="2" type="ORF">EVG20_g210</name>
</gene>
<evidence type="ECO:0000313" key="3">
    <source>
        <dbReference type="Proteomes" id="UP000298327"/>
    </source>
</evidence>
<feature type="region of interest" description="Disordered" evidence="1">
    <location>
        <begin position="152"/>
        <end position="176"/>
    </location>
</feature>
<feature type="compositionally biased region" description="Acidic residues" evidence="1">
    <location>
        <begin position="157"/>
        <end position="166"/>
    </location>
</feature>
<comment type="caution">
    <text evidence="2">The sequence shown here is derived from an EMBL/GenBank/DDBJ whole genome shotgun (WGS) entry which is preliminary data.</text>
</comment>
<organism evidence="2 3">
    <name type="scientific">Dentipellis fragilis</name>
    <dbReference type="NCBI Taxonomy" id="205917"/>
    <lineage>
        <taxon>Eukaryota</taxon>
        <taxon>Fungi</taxon>
        <taxon>Dikarya</taxon>
        <taxon>Basidiomycota</taxon>
        <taxon>Agaricomycotina</taxon>
        <taxon>Agaricomycetes</taxon>
        <taxon>Russulales</taxon>
        <taxon>Hericiaceae</taxon>
        <taxon>Dentipellis</taxon>
    </lineage>
</organism>
<dbReference type="OrthoDB" id="3246506at2759"/>
<evidence type="ECO:0000256" key="1">
    <source>
        <dbReference type="SAM" id="MobiDB-lite"/>
    </source>
</evidence>